<feature type="domain" description="Response regulatory" evidence="11">
    <location>
        <begin position="412"/>
        <end position="528"/>
    </location>
</feature>
<dbReference type="SMART" id="SM00387">
    <property type="entry name" value="HATPase_c"/>
    <property type="match status" value="1"/>
</dbReference>
<dbReference type="InterPro" id="IPR001789">
    <property type="entry name" value="Sig_transdc_resp-reg_receiver"/>
</dbReference>
<dbReference type="PANTHER" id="PTHR43547">
    <property type="entry name" value="TWO-COMPONENT HISTIDINE KINASE"/>
    <property type="match status" value="1"/>
</dbReference>
<dbReference type="InterPro" id="IPR036890">
    <property type="entry name" value="HATPase_C_sf"/>
</dbReference>
<dbReference type="AlphaFoldDB" id="W0V124"/>
<evidence type="ECO:0000256" key="7">
    <source>
        <dbReference type="ARBA" id="ARBA00023012"/>
    </source>
</evidence>
<name>W0V124_9BURK</name>
<dbReference type="NCBIfam" id="TIGR00229">
    <property type="entry name" value="sensory_box"/>
    <property type="match status" value="1"/>
</dbReference>
<dbReference type="SUPFAM" id="SSF55874">
    <property type="entry name" value="ATPase domain of HSP90 chaperone/DNA topoisomerase II/histidine kinase"/>
    <property type="match status" value="1"/>
</dbReference>
<dbReference type="PROSITE" id="PS50112">
    <property type="entry name" value="PAS"/>
    <property type="match status" value="1"/>
</dbReference>
<keyword evidence="14" id="KW-1185">Reference proteome</keyword>
<dbReference type="EC" id="2.7.13.3" evidence="3"/>
<evidence type="ECO:0000259" key="10">
    <source>
        <dbReference type="PROSITE" id="PS50109"/>
    </source>
</evidence>
<dbReference type="CDD" id="cd17580">
    <property type="entry name" value="REC_2_DhkD-like"/>
    <property type="match status" value="1"/>
</dbReference>
<dbReference type="Gene3D" id="3.30.450.20">
    <property type="entry name" value="PAS domain"/>
    <property type="match status" value="1"/>
</dbReference>
<dbReference type="HOGENOM" id="CLU_000445_114_15_4"/>
<feature type="modified residue" description="4-aspartylphosphate" evidence="9">
    <location>
        <position position="461"/>
    </location>
</feature>
<dbReference type="FunFam" id="1.10.287.130:FF:000001">
    <property type="entry name" value="Two-component sensor histidine kinase"/>
    <property type="match status" value="1"/>
</dbReference>
<dbReference type="InterPro" id="IPR003594">
    <property type="entry name" value="HATPase_dom"/>
</dbReference>
<keyword evidence="4 9" id="KW-0597">Phosphoprotein</keyword>
<evidence type="ECO:0000256" key="5">
    <source>
        <dbReference type="ARBA" id="ARBA00022679"/>
    </source>
</evidence>
<evidence type="ECO:0000256" key="9">
    <source>
        <dbReference type="PROSITE-ProRule" id="PRU00169"/>
    </source>
</evidence>
<evidence type="ECO:0000313" key="14">
    <source>
        <dbReference type="Proteomes" id="UP000027604"/>
    </source>
</evidence>
<comment type="catalytic activity">
    <reaction evidence="1">
        <text>ATP + protein L-histidine = ADP + protein N-phospho-L-histidine.</text>
        <dbReference type="EC" id="2.7.13.3"/>
    </reaction>
</comment>
<dbReference type="SMART" id="SM00388">
    <property type="entry name" value="HisKA"/>
    <property type="match status" value="1"/>
</dbReference>
<evidence type="ECO:0000259" key="11">
    <source>
        <dbReference type="PROSITE" id="PS50110"/>
    </source>
</evidence>
<dbReference type="SUPFAM" id="SSF52172">
    <property type="entry name" value="CheY-like"/>
    <property type="match status" value="1"/>
</dbReference>
<gene>
    <name evidence="13" type="ORF">GJA_915</name>
</gene>
<evidence type="ECO:0000256" key="4">
    <source>
        <dbReference type="ARBA" id="ARBA00022553"/>
    </source>
</evidence>
<dbReference type="SMART" id="SM00448">
    <property type="entry name" value="REC"/>
    <property type="match status" value="1"/>
</dbReference>
<dbReference type="Pfam" id="PF02518">
    <property type="entry name" value="HATPase_c"/>
    <property type="match status" value="1"/>
</dbReference>
<dbReference type="InterPro" id="IPR035965">
    <property type="entry name" value="PAS-like_dom_sf"/>
</dbReference>
<evidence type="ECO:0000313" key="13">
    <source>
        <dbReference type="EMBL" id="CDG81571.1"/>
    </source>
</evidence>
<dbReference type="Pfam" id="PF00512">
    <property type="entry name" value="HisKA"/>
    <property type="match status" value="1"/>
</dbReference>
<dbReference type="CDD" id="cd00130">
    <property type="entry name" value="PAS"/>
    <property type="match status" value="1"/>
</dbReference>
<proteinExistence type="predicted"/>
<keyword evidence="7" id="KW-0902">Two-component regulatory system</keyword>
<accession>W0V124</accession>
<dbReference type="PRINTS" id="PR00344">
    <property type="entry name" value="BCTRLSENSOR"/>
</dbReference>
<keyword evidence="8" id="KW-0472">Membrane</keyword>
<dbReference type="SUPFAM" id="SSF47384">
    <property type="entry name" value="Homodimeric domain of signal transducing histidine kinase"/>
    <property type="match status" value="1"/>
</dbReference>
<dbReference type="PROSITE" id="PS50109">
    <property type="entry name" value="HIS_KIN"/>
    <property type="match status" value="1"/>
</dbReference>
<evidence type="ECO:0000256" key="2">
    <source>
        <dbReference type="ARBA" id="ARBA00004429"/>
    </source>
</evidence>
<sequence>MEPGIPPPLHAPGGDALFEHAACGLLLADANGNILRANSTLCHWLGYLSAELTGGAMRIQDLLTIGGRVFHQTHCAPMLQVQGSVAEVQFDLRHRNQSRIPMLINIVRRNHGGAIFDEFALFIATDRRSYERELLAARKAAEASLEAKLGAEAQLKAINQQLSAADRRKDEFLATLAHELRNPLAPMRSALEILKLQSQGEPTHNRVLGVFERQMQHMTHLIDDLMEVSRITQGRMALRRSIIDLASVMRAAAADVHDMIEAARHTLTISLPEENIAIDADATRLTQVIVNLLTNACKYTPAGGQIRLAAQRRDGYAVISVADSGIGIPPESLSNIFEMFSQLEPALERSKGGLGIGLALVRGLVALHGGTISADSQGAGLGSTFTVRLPLTDAAVDTDAAAAPVHEKQALRVMVVDDNIDAAETLTMALDLLGYQARNTGNAAHGLALAQEFTPHIALLDIGLPDMNGYELARRLRQTSWGAGMTLIAATGWGQDSDKQLALEAGFDHHLTKPIDFDQLQTLLGSQGC</sequence>
<dbReference type="STRING" id="1349767.GJA_915"/>
<dbReference type="GO" id="GO:0000155">
    <property type="term" value="F:phosphorelay sensor kinase activity"/>
    <property type="evidence" value="ECO:0007669"/>
    <property type="project" value="InterPro"/>
</dbReference>
<dbReference type="Proteomes" id="UP000027604">
    <property type="component" value="Chromosome I"/>
</dbReference>
<dbReference type="KEGG" id="jag:GJA_915"/>
<dbReference type="InterPro" id="IPR004358">
    <property type="entry name" value="Sig_transdc_His_kin-like_C"/>
</dbReference>
<evidence type="ECO:0000256" key="6">
    <source>
        <dbReference type="ARBA" id="ARBA00022777"/>
    </source>
</evidence>
<dbReference type="Pfam" id="PF00072">
    <property type="entry name" value="Response_reg"/>
    <property type="match status" value="1"/>
</dbReference>
<protein>
    <recommendedName>
        <fullName evidence="3">histidine kinase</fullName>
        <ecNumber evidence="3">2.7.13.3</ecNumber>
    </recommendedName>
</protein>
<dbReference type="eggNOG" id="COG5002">
    <property type="taxonomic scope" value="Bacteria"/>
</dbReference>
<dbReference type="EMBL" id="HG322949">
    <property type="protein sequence ID" value="CDG81571.1"/>
    <property type="molecule type" value="Genomic_DNA"/>
</dbReference>
<dbReference type="InterPro" id="IPR003661">
    <property type="entry name" value="HisK_dim/P_dom"/>
</dbReference>
<evidence type="ECO:0000259" key="12">
    <source>
        <dbReference type="PROSITE" id="PS50112"/>
    </source>
</evidence>
<dbReference type="InterPro" id="IPR036097">
    <property type="entry name" value="HisK_dim/P_sf"/>
</dbReference>
<dbReference type="FunFam" id="3.30.565.10:FF:000006">
    <property type="entry name" value="Sensor histidine kinase WalK"/>
    <property type="match status" value="1"/>
</dbReference>
<keyword evidence="6" id="KW-0418">Kinase</keyword>
<evidence type="ECO:0000256" key="1">
    <source>
        <dbReference type="ARBA" id="ARBA00000085"/>
    </source>
</evidence>
<feature type="domain" description="PAS" evidence="12">
    <location>
        <begin position="17"/>
        <end position="63"/>
    </location>
</feature>
<comment type="subcellular location">
    <subcellularLocation>
        <location evidence="2">Cell inner membrane</location>
        <topology evidence="2">Multi-pass membrane protein</topology>
    </subcellularLocation>
</comment>
<dbReference type="CDD" id="cd00082">
    <property type="entry name" value="HisKA"/>
    <property type="match status" value="1"/>
</dbReference>
<dbReference type="InterPro" id="IPR011006">
    <property type="entry name" value="CheY-like_superfamily"/>
</dbReference>
<dbReference type="PATRIC" id="fig|1349767.4.peg.2652"/>
<evidence type="ECO:0000256" key="8">
    <source>
        <dbReference type="ARBA" id="ARBA00023136"/>
    </source>
</evidence>
<feature type="domain" description="Histidine kinase" evidence="10">
    <location>
        <begin position="175"/>
        <end position="393"/>
    </location>
</feature>
<dbReference type="Gene3D" id="3.40.50.2300">
    <property type="match status" value="1"/>
</dbReference>
<dbReference type="InterPro" id="IPR000014">
    <property type="entry name" value="PAS"/>
</dbReference>
<dbReference type="PANTHER" id="PTHR43547:SF2">
    <property type="entry name" value="HYBRID SIGNAL TRANSDUCTION HISTIDINE KINASE C"/>
    <property type="match status" value="1"/>
</dbReference>
<dbReference type="eggNOG" id="COG0745">
    <property type="taxonomic scope" value="Bacteria"/>
</dbReference>
<dbReference type="Gene3D" id="1.10.287.130">
    <property type="match status" value="1"/>
</dbReference>
<dbReference type="GO" id="GO:0005886">
    <property type="term" value="C:plasma membrane"/>
    <property type="evidence" value="ECO:0007669"/>
    <property type="project" value="UniProtKB-SubCell"/>
</dbReference>
<dbReference type="PROSITE" id="PS50110">
    <property type="entry name" value="RESPONSE_REGULATORY"/>
    <property type="match status" value="1"/>
</dbReference>
<reference evidence="13 14" key="1">
    <citation type="journal article" date="2015" name="Genome Announc.">
        <title>Genome Sequence of Mushroom Soft-Rot Pathogen Janthinobacterium agaricidamnosum.</title>
        <authorList>
            <person name="Graupner K."/>
            <person name="Lackner G."/>
            <person name="Hertweck C."/>
        </authorList>
    </citation>
    <scope>NUCLEOTIDE SEQUENCE [LARGE SCALE GENOMIC DNA]</scope>
    <source>
        <strain evidence="14">NBRC 102515 / DSM 9628</strain>
    </source>
</reference>
<dbReference type="Gene3D" id="3.30.565.10">
    <property type="entry name" value="Histidine kinase-like ATPase, C-terminal domain"/>
    <property type="match status" value="1"/>
</dbReference>
<dbReference type="InterPro" id="IPR005467">
    <property type="entry name" value="His_kinase_dom"/>
</dbReference>
<dbReference type="Pfam" id="PF13188">
    <property type="entry name" value="PAS_8"/>
    <property type="match status" value="1"/>
</dbReference>
<organism evidence="13 14">
    <name type="scientific">Janthinobacterium agaricidamnosum NBRC 102515 = DSM 9628</name>
    <dbReference type="NCBI Taxonomy" id="1349767"/>
    <lineage>
        <taxon>Bacteria</taxon>
        <taxon>Pseudomonadati</taxon>
        <taxon>Pseudomonadota</taxon>
        <taxon>Betaproteobacteria</taxon>
        <taxon>Burkholderiales</taxon>
        <taxon>Oxalobacteraceae</taxon>
        <taxon>Janthinobacterium</taxon>
    </lineage>
</organism>
<dbReference type="SUPFAM" id="SSF55785">
    <property type="entry name" value="PYP-like sensor domain (PAS domain)"/>
    <property type="match status" value="1"/>
</dbReference>
<keyword evidence="5" id="KW-0808">Transferase</keyword>
<evidence type="ECO:0000256" key="3">
    <source>
        <dbReference type="ARBA" id="ARBA00012438"/>
    </source>
</evidence>